<evidence type="ECO:0000313" key="1">
    <source>
        <dbReference type="EMBL" id="MDQ0163678.1"/>
    </source>
</evidence>
<comment type="caution">
    <text evidence="1">The sequence shown here is derived from an EMBL/GenBank/DDBJ whole genome shotgun (WGS) entry which is preliminary data.</text>
</comment>
<dbReference type="Proteomes" id="UP001225646">
    <property type="component" value="Unassembled WGS sequence"/>
</dbReference>
<evidence type="ECO:0000313" key="2">
    <source>
        <dbReference type="Proteomes" id="UP001225646"/>
    </source>
</evidence>
<gene>
    <name evidence="1" type="ORF">J2S06_002788</name>
</gene>
<dbReference type="EMBL" id="JAUSTR010000021">
    <property type="protein sequence ID" value="MDQ0163678.1"/>
    <property type="molecule type" value="Genomic_DNA"/>
</dbReference>
<organism evidence="1 2">
    <name type="scientific">Aeribacillus alveayuensis</name>
    <dbReference type="NCBI Taxonomy" id="279215"/>
    <lineage>
        <taxon>Bacteria</taxon>
        <taxon>Bacillati</taxon>
        <taxon>Bacillota</taxon>
        <taxon>Bacilli</taxon>
        <taxon>Bacillales</taxon>
        <taxon>Bacillaceae</taxon>
        <taxon>Aeribacillus</taxon>
    </lineage>
</organism>
<accession>A0ABT9VRR2</accession>
<keyword evidence="2" id="KW-1185">Reference proteome</keyword>
<sequence length="81" mass="9445">MFPNLRGIAKQGKMMKHRAKGLSLLSQKLEEYFSLNYSFKQSLRQEIKSISFIFDRNDTFLICSGLGQVQRLAIYLILTNR</sequence>
<reference evidence="1 2" key="1">
    <citation type="submission" date="2023-07" db="EMBL/GenBank/DDBJ databases">
        <title>Genomic Encyclopedia of Type Strains, Phase IV (KMG-IV): sequencing the most valuable type-strain genomes for metagenomic binning, comparative biology and taxonomic classification.</title>
        <authorList>
            <person name="Goeker M."/>
        </authorList>
    </citation>
    <scope>NUCLEOTIDE SEQUENCE [LARGE SCALE GENOMIC DNA]</scope>
    <source>
        <strain evidence="1 2">DSM 19092</strain>
    </source>
</reference>
<protein>
    <submittedName>
        <fullName evidence="1">Uncharacterized protein</fullName>
    </submittedName>
</protein>
<name>A0ABT9VRR2_9BACI</name>
<proteinExistence type="predicted"/>